<feature type="chain" id="PRO_5021959921" evidence="5">
    <location>
        <begin position="21"/>
        <end position="739"/>
    </location>
</feature>
<feature type="signal peptide" evidence="5">
    <location>
        <begin position="1"/>
        <end position="20"/>
    </location>
</feature>
<dbReference type="GO" id="GO:0019867">
    <property type="term" value="C:outer membrane"/>
    <property type="evidence" value="ECO:0007669"/>
    <property type="project" value="InterPro"/>
</dbReference>
<dbReference type="Gene3D" id="2.40.160.50">
    <property type="entry name" value="membrane protein fhac: a member of the omp85/tpsb transporter family"/>
    <property type="match status" value="1"/>
</dbReference>
<dbReference type="EMBL" id="VHJK01000001">
    <property type="protein sequence ID" value="TRD10738.1"/>
    <property type="molecule type" value="Genomic_DNA"/>
</dbReference>
<feature type="domain" description="Bacterial surface antigen (D15)" evidence="6">
    <location>
        <begin position="444"/>
        <end position="739"/>
    </location>
</feature>
<evidence type="ECO:0000256" key="1">
    <source>
        <dbReference type="ARBA" id="ARBA00004370"/>
    </source>
</evidence>
<keyword evidence="2" id="KW-0812">Transmembrane</keyword>
<protein>
    <submittedName>
        <fullName evidence="7">Outer membrane protein assembly factor</fullName>
    </submittedName>
</protein>
<reference evidence="7 8" key="1">
    <citation type="submission" date="2019-06" db="EMBL/GenBank/DDBJ databases">
        <title>Erythrobacter insulae sp. nov., isolated from a tidal flat.</title>
        <authorList>
            <person name="Yoon J.-H."/>
        </authorList>
    </citation>
    <scope>NUCLEOTIDE SEQUENCE [LARGE SCALE GENOMIC DNA]</scope>
    <source>
        <strain evidence="7 8">JBTF-M21</strain>
    </source>
</reference>
<dbReference type="OrthoDB" id="9769707at2"/>
<dbReference type="Proteomes" id="UP000316343">
    <property type="component" value="Unassembled WGS sequence"/>
</dbReference>
<proteinExistence type="predicted"/>
<dbReference type="Gene3D" id="3.10.20.310">
    <property type="entry name" value="membrane protein fhac"/>
    <property type="match status" value="2"/>
</dbReference>
<dbReference type="PANTHER" id="PTHR12815:SF42">
    <property type="entry name" value="BACTERIAL SURFACE ANTIGEN (D15) DOMAIN-CONTAINING PROTEIN"/>
    <property type="match status" value="1"/>
</dbReference>
<dbReference type="AlphaFoldDB" id="A0A547P9B0"/>
<accession>A0A547P9B0</accession>
<evidence type="ECO:0000259" key="6">
    <source>
        <dbReference type="Pfam" id="PF01103"/>
    </source>
</evidence>
<evidence type="ECO:0000256" key="2">
    <source>
        <dbReference type="ARBA" id="ARBA00022452"/>
    </source>
</evidence>
<organism evidence="7 8">
    <name type="scientific">Erythrobacter insulae</name>
    <dbReference type="NCBI Taxonomy" id="2584124"/>
    <lineage>
        <taxon>Bacteria</taxon>
        <taxon>Pseudomonadati</taxon>
        <taxon>Pseudomonadota</taxon>
        <taxon>Alphaproteobacteria</taxon>
        <taxon>Sphingomonadales</taxon>
        <taxon>Erythrobacteraceae</taxon>
        <taxon>Erythrobacter/Porphyrobacter group</taxon>
        <taxon>Erythrobacter</taxon>
    </lineage>
</organism>
<name>A0A547P9B0_9SPHN</name>
<dbReference type="InterPro" id="IPR000184">
    <property type="entry name" value="Bac_surfAg_D15"/>
</dbReference>
<sequence length="739" mass="79237">MAFVAGMACALVPVGSHAHAQETGDDQAEQSQTPASEPAPTSLNRLSLDDLIPSDAVNNAEEWAGQSGPGATSPQAEERAEADVDDVSDAAEVQLDSLTDPAISAALDNFEIPQPDQLEPDPQVTAIAEIDAPDLIEFPELEEFKISDELILAFPKDNDRFPERTGFIERFKALSTIETLEGGEGTVPQLAARARADETLLAEMLRTYGYYDGEVVRQLSGGRRGDNGDGSNVDVDPQVRFDVLPGDRYTFGAIDLGQLNEAPDFEMLRDSFGIQTGDPLQSDRIIAKQTDLRLALGEGGYPFAEIDAPSLLIDHDRSEGDLTLPVAPGGKYRIGGIVSADESFLSGKHLSRIARFEGGDIYQASLQADLRRAILATGLVTSVTVAPRELTAPQDGQPGEVALDVEFEEAPLRTIAGAVGYGTEDGVKVEASWEHRNLFPSEGSIRLRGILGTREQLASITFKKNNFRDRDQVLTVDAYASDIETEAVDARTLALRGSFEKISNLLFQKPLSWQVGAEVLYSDERNRVIGGVERERQTFNIFGLFASATIDASDDLLDPSKGFRLTGFLAPEVSRSQGINSFYLRAQADASVYQNVGSTVLAGRVRAATIQGAEFFEVAPSRRLYAGGGGSVRGYGFQGVGPRNDFGEATGGASLVELAIEARIQTGLLDGAVEIVPFIDAGSVALGSTPDFRFIQYGAGVGVRYKTSFGPIRVDVGAPLNPTQFDAPVVVYVSLGQAF</sequence>
<evidence type="ECO:0000256" key="4">
    <source>
        <dbReference type="SAM" id="MobiDB-lite"/>
    </source>
</evidence>
<feature type="region of interest" description="Disordered" evidence="4">
    <location>
        <begin position="18"/>
        <end position="85"/>
    </location>
</feature>
<comment type="subcellular location">
    <subcellularLocation>
        <location evidence="1">Membrane</location>
    </subcellularLocation>
</comment>
<keyword evidence="2" id="KW-1134">Transmembrane beta strand</keyword>
<gene>
    <name evidence="7" type="ORF">FGU71_01885</name>
</gene>
<keyword evidence="3" id="KW-0472">Membrane</keyword>
<evidence type="ECO:0000313" key="8">
    <source>
        <dbReference type="Proteomes" id="UP000316343"/>
    </source>
</evidence>
<comment type="caution">
    <text evidence="7">The sequence shown here is derived from an EMBL/GenBank/DDBJ whole genome shotgun (WGS) entry which is preliminary data.</text>
</comment>
<dbReference type="Pfam" id="PF01103">
    <property type="entry name" value="Omp85"/>
    <property type="match status" value="1"/>
</dbReference>
<feature type="compositionally biased region" description="Polar residues" evidence="4">
    <location>
        <begin position="29"/>
        <end position="45"/>
    </location>
</feature>
<evidence type="ECO:0000313" key="7">
    <source>
        <dbReference type="EMBL" id="TRD10738.1"/>
    </source>
</evidence>
<evidence type="ECO:0000256" key="5">
    <source>
        <dbReference type="SAM" id="SignalP"/>
    </source>
</evidence>
<dbReference type="InterPro" id="IPR039910">
    <property type="entry name" value="D15-like"/>
</dbReference>
<keyword evidence="5" id="KW-0732">Signal</keyword>
<dbReference type="PANTHER" id="PTHR12815">
    <property type="entry name" value="SORTING AND ASSEMBLY MACHINERY SAMM50 PROTEIN FAMILY MEMBER"/>
    <property type="match status" value="1"/>
</dbReference>
<keyword evidence="8" id="KW-1185">Reference proteome</keyword>
<dbReference type="RefSeq" id="WP_142787000.1">
    <property type="nucleotide sequence ID" value="NZ_VHJK01000001.1"/>
</dbReference>
<evidence type="ECO:0000256" key="3">
    <source>
        <dbReference type="ARBA" id="ARBA00023136"/>
    </source>
</evidence>